<dbReference type="InterPro" id="IPR006284">
    <property type="entry name" value="Glut_synth_pro"/>
</dbReference>
<dbReference type="HAMAP" id="MF_00162">
    <property type="entry name" value="GSH_S"/>
    <property type="match status" value="1"/>
</dbReference>
<dbReference type="PANTHER" id="PTHR21621:SF4">
    <property type="entry name" value="GLUTATHIONE SYNTHETASE"/>
    <property type="match status" value="1"/>
</dbReference>
<feature type="domain" description="ATP-grasp" evidence="11">
    <location>
        <begin position="124"/>
        <end position="311"/>
    </location>
</feature>
<keyword evidence="5" id="KW-0479">Metal-binding</keyword>
<evidence type="ECO:0000313" key="13">
    <source>
        <dbReference type="Proteomes" id="UP001501323"/>
    </source>
</evidence>
<dbReference type="PANTHER" id="PTHR21621">
    <property type="entry name" value="RIBOSOMAL PROTEIN S6 MODIFICATION PROTEIN"/>
    <property type="match status" value="1"/>
</dbReference>
<comment type="pathway">
    <text evidence="10">Sulfur metabolism; glutathione biosynthesis; glutathione from L-cysteine and L-glutamate: step 2/2.</text>
</comment>
<keyword evidence="4 10" id="KW-0317">Glutathione biosynthesis</keyword>
<evidence type="ECO:0000256" key="6">
    <source>
        <dbReference type="ARBA" id="ARBA00022741"/>
    </source>
</evidence>
<dbReference type="NCBIfam" id="NF003573">
    <property type="entry name" value="PRK05246.1"/>
    <property type="match status" value="1"/>
</dbReference>
<comment type="caution">
    <text evidence="12">The sequence shown here is derived from an EMBL/GenBank/DDBJ whole genome shotgun (WGS) entry which is preliminary data.</text>
</comment>
<reference evidence="13" key="1">
    <citation type="journal article" date="2019" name="Int. J. Syst. Evol. Microbiol.">
        <title>The Global Catalogue of Microorganisms (GCM) 10K type strain sequencing project: providing services to taxonomists for standard genome sequencing and annotation.</title>
        <authorList>
            <consortium name="The Broad Institute Genomics Platform"/>
            <consortium name="The Broad Institute Genome Sequencing Center for Infectious Disease"/>
            <person name="Wu L."/>
            <person name="Ma J."/>
        </authorList>
    </citation>
    <scope>NUCLEOTIDE SEQUENCE [LARGE SCALE GENOMIC DNA]</scope>
    <source>
        <strain evidence="13">JCM 18392</strain>
    </source>
</reference>
<dbReference type="InterPro" id="IPR016185">
    <property type="entry name" value="PreATP-grasp_dom_sf"/>
</dbReference>
<name>A0ABP9EE12_9GAMM</name>
<dbReference type="RefSeq" id="WP_345295736.1">
    <property type="nucleotide sequence ID" value="NZ_BAABJY010000003.1"/>
</dbReference>
<dbReference type="Gene3D" id="3.40.50.20">
    <property type="match status" value="1"/>
</dbReference>
<evidence type="ECO:0000256" key="8">
    <source>
        <dbReference type="ARBA" id="ARBA00022842"/>
    </source>
</evidence>
<organism evidence="12 13">
    <name type="scientific">Luteimonas vadosa</name>
    <dbReference type="NCBI Taxonomy" id="1165507"/>
    <lineage>
        <taxon>Bacteria</taxon>
        <taxon>Pseudomonadati</taxon>
        <taxon>Pseudomonadota</taxon>
        <taxon>Gammaproteobacteria</taxon>
        <taxon>Lysobacterales</taxon>
        <taxon>Lysobacteraceae</taxon>
        <taxon>Luteimonas</taxon>
    </lineage>
</organism>
<keyword evidence="3 10" id="KW-0436">Ligase</keyword>
<dbReference type="Proteomes" id="UP001501323">
    <property type="component" value="Unassembled WGS sequence"/>
</dbReference>
<dbReference type="InterPro" id="IPR013815">
    <property type="entry name" value="ATP_grasp_subdomain_1"/>
</dbReference>
<keyword evidence="8" id="KW-0460">Magnesium</keyword>
<comment type="similarity">
    <text evidence="10">Belongs to the prokaryotic GSH synthase family.</text>
</comment>
<evidence type="ECO:0000256" key="9">
    <source>
        <dbReference type="ARBA" id="ARBA00023211"/>
    </source>
</evidence>
<accession>A0ABP9EE12</accession>
<gene>
    <name evidence="10 12" type="primary">gshB</name>
    <name evidence="12" type="ORF">GCM10023332_23460</name>
</gene>
<evidence type="ECO:0000313" key="12">
    <source>
        <dbReference type="EMBL" id="GAA4870243.1"/>
    </source>
</evidence>
<dbReference type="Pfam" id="PF02955">
    <property type="entry name" value="GSH-S_ATP"/>
    <property type="match status" value="1"/>
</dbReference>
<keyword evidence="13" id="KW-1185">Reference proteome</keyword>
<evidence type="ECO:0000259" key="11">
    <source>
        <dbReference type="PROSITE" id="PS50975"/>
    </source>
</evidence>
<comment type="cofactor">
    <cofactor evidence="1">
        <name>Mn(2+)</name>
        <dbReference type="ChEBI" id="CHEBI:29035"/>
    </cofactor>
</comment>
<dbReference type="Gene3D" id="3.30.470.20">
    <property type="entry name" value="ATP-grasp fold, B domain"/>
    <property type="match status" value="1"/>
</dbReference>
<dbReference type="InterPro" id="IPR004218">
    <property type="entry name" value="GSHS_ATP-bd"/>
</dbReference>
<dbReference type="SUPFAM" id="SSF52440">
    <property type="entry name" value="PreATP-grasp domain"/>
    <property type="match status" value="1"/>
</dbReference>
<protein>
    <recommendedName>
        <fullName evidence="10">Glutathione synthetase</fullName>
        <ecNumber evidence="10">6.3.2.3</ecNumber>
    </recommendedName>
    <alternativeName>
        <fullName evidence="10">GSH synthetase</fullName>
        <shortName evidence="10">GSH-S</shortName>
        <shortName evidence="10">GSHase</shortName>
    </alternativeName>
    <alternativeName>
        <fullName evidence="10">Glutathione synthase</fullName>
    </alternativeName>
</protein>
<evidence type="ECO:0000256" key="5">
    <source>
        <dbReference type="ARBA" id="ARBA00022723"/>
    </source>
</evidence>
<dbReference type="InterPro" id="IPR011761">
    <property type="entry name" value="ATP-grasp"/>
</dbReference>
<dbReference type="Gene3D" id="3.30.1490.20">
    <property type="entry name" value="ATP-grasp fold, A domain"/>
    <property type="match status" value="1"/>
</dbReference>
<evidence type="ECO:0000256" key="4">
    <source>
        <dbReference type="ARBA" id="ARBA00022684"/>
    </source>
</evidence>
<evidence type="ECO:0000256" key="3">
    <source>
        <dbReference type="ARBA" id="ARBA00022598"/>
    </source>
</evidence>
<comment type="catalytic activity">
    <reaction evidence="10">
        <text>gamma-L-glutamyl-L-cysteine + glycine + ATP = glutathione + ADP + phosphate + H(+)</text>
        <dbReference type="Rhea" id="RHEA:13557"/>
        <dbReference type="ChEBI" id="CHEBI:15378"/>
        <dbReference type="ChEBI" id="CHEBI:30616"/>
        <dbReference type="ChEBI" id="CHEBI:43474"/>
        <dbReference type="ChEBI" id="CHEBI:57305"/>
        <dbReference type="ChEBI" id="CHEBI:57925"/>
        <dbReference type="ChEBI" id="CHEBI:58173"/>
        <dbReference type="ChEBI" id="CHEBI:456216"/>
        <dbReference type="EC" id="6.3.2.3"/>
    </reaction>
</comment>
<dbReference type="EMBL" id="BAABJY010000003">
    <property type="protein sequence ID" value="GAA4870243.1"/>
    <property type="molecule type" value="Genomic_DNA"/>
</dbReference>
<keyword evidence="7 10" id="KW-0067">ATP-binding</keyword>
<dbReference type="PROSITE" id="PS50975">
    <property type="entry name" value="ATP_GRASP"/>
    <property type="match status" value="1"/>
</dbReference>
<evidence type="ECO:0000256" key="10">
    <source>
        <dbReference type="HAMAP-Rule" id="MF_00162"/>
    </source>
</evidence>
<evidence type="ECO:0000256" key="1">
    <source>
        <dbReference type="ARBA" id="ARBA00001936"/>
    </source>
</evidence>
<dbReference type="NCBIfam" id="TIGR01380">
    <property type="entry name" value="glut_syn"/>
    <property type="match status" value="1"/>
</dbReference>
<dbReference type="EC" id="6.3.2.3" evidence="10"/>
<dbReference type="SUPFAM" id="SSF56059">
    <property type="entry name" value="Glutathione synthetase ATP-binding domain-like"/>
    <property type="match status" value="1"/>
</dbReference>
<dbReference type="InterPro" id="IPR004215">
    <property type="entry name" value="GSHS_N"/>
</dbReference>
<sequence length="315" mass="34120">MTLNVVVVMDPIGSIRISKDSTFAMLLEAQRRGHPLHYVVPGGLSMRDGHAFANIAPLSVRDDPACWYELGQASQRALATGDLVLMRRDPPVDASYLHDTQILGAAQRAGALVVNDPQGLRDLNEKLAALEFPQCCPPTLVSRDAAALKAFVAQHGDTVLKPLDGMGGRSIFRTHAGDSNLNVILETLTGNGRELAMAQRYLPEIATGDKRILLVDGVPVDYCLARVPQGDDFRGNLAVGGRGEGRPLTERDRWIAAQVGPEMRRRGMRFVGLDVIGDWLTEVNVTSPTCIRELDAQFGLNIAGMLFDAIESSQG</sequence>
<comment type="cofactor">
    <cofactor evidence="2">
        <name>Mg(2+)</name>
        <dbReference type="ChEBI" id="CHEBI:18420"/>
    </cofactor>
</comment>
<evidence type="ECO:0000256" key="7">
    <source>
        <dbReference type="ARBA" id="ARBA00022840"/>
    </source>
</evidence>
<evidence type="ECO:0000256" key="2">
    <source>
        <dbReference type="ARBA" id="ARBA00001946"/>
    </source>
</evidence>
<keyword evidence="9" id="KW-0464">Manganese</keyword>
<proteinExistence type="inferred from homology"/>
<keyword evidence="6 10" id="KW-0547">Nucleotide-binding</keyword>
<dbReference type="Pfam" id="PF02951">
    <property type="entry name" value="GSH-S_N"/>
    <property type="match status" value="1"/>
</dbReference>